<evidence type="ECO:0000256" key="4">
    <source>
        <dbReference type="ARBA" id="ARBA00022490"/>
    </source>
</evidence>
<keyword evidence="7 13" id="KW-0805">Transcription regulation</keyword>
<dbReference type="InterPro" id="IPR008967">
    <property type="entry name" value="p53-like_TF_DNA-bd_sf"/>
</dbReference>
<dbReference type="InterPro" id="IPR001217">
    <property type="entry name" value="STAT"/>
</dbReference>
<dbReference type="Pfam" id="PF21354">
    <property type="entry name" value="STAT_linker"/>
    <property type="match status" value="1"/>
</dbReference>
<dbReference type="GO" id="GO:0005737">
    <property type="term" value="C:cytoplasm"/>
    <property type="evidence" value="ECO:0007669"/>
    <property type="project" value="UniProtKB-SubCell"/>
</dbReference>
<reference evidence="17" key="1">
    <citation type="submission" date="2016-04" db="UniProtKB">
        <authorList>
            <consortium name="WormBaseParasite"/>
        </authorList>
    </citation>
    <scope>IDENTIFICATION</scope>
</reference>
<dbReference type="GO" id="GO:0007165">
    <property type="term" value="P:signal transduction"/>
    <property type="evidence" value="ECO:0007669"/>
    <property type="project" value="InterPro"/>
</dbReference>
<dbReference type="Gene3D" id="1.10.238.10">
    <property type="entry name" value="EF-hand"/>
    <property type="match status" value="1"/>
</dbReference>
<dbReference type="InterPro" id="IPR036860">
    <property type="entry name" value="SH2_dom_sf"/>
</dbReference>
<dbReference type="Proteomes" id="UP000274131">
    <property type="component" value="Unassembled WGS sequence"/>
</dbReference>
<comment type="similarity">
    <text evidence="3 13">Belongs to the transcription factor STAT family.</text>
</comment>
<evidence type="ECO:0000256" key="8">
    <source>
        <dbReference type="ARBA" id="ARBA00023125"/>
    </source>
</evidence>
<dbReference type="WBParaSite" id="EVEC_0000240101-mRNA-1">
    <property type="protein sequence ID" value="EVEC_0000240101-mRNA-1"/>
    <property type="gene ID" value="EVEC_0000240101"/>
</dbReference>
<evidence type="ECO:0000256" key="7">
    <source>
        <dbReference type="ARBA" id="ARBA00023015"/>
    </source>
</evidence>
<keyword evidence="9 13" id="KW-0010">Activator</keyword>
<dbReference type="STRING" id="51028.A0A158Q9L4"/>
<feature type="domain" description="SH2" evidence="14">
    <location>
        <begin position="441"/>
        <end position="546"/>
    </location>
</feature>
<comment type="subcellular location">
    <subcellularLocation>
        <location evidence="2 13">Cytoplasm</location>
    </subcellularLocation>
    <subcellularLocation>
        <location evidence="1 13">Nucleus</location>
    </subcellularLocation>
</comment>
<evidence type="ECO:0000256" key="2">
    <source>
        <dbReference type="ARBA" id="ARBA00004496"/>
    </source>
</evidence>
<evidence type="ECO:0000256" key="6">
    <source>
        <dbReference type="ARBA" id="ARBA00022999"/>
    </source>
</evidence>
<dbReference type="InterPro" id="IPR000980">
    <property type="entry name" value="SH2"/>
</dbReference>
<keyword evidence="6 12" id="KW-0727">SH2 domain</keyword>
<dbReference type="InterPro" id="IPR015988">
    <property type="entry name" value="STAT_TF_CC"/>
</dbReference>
<keyword evidence="8 13" id="KW-0238">DNA-binding</keyword>
<dbReference type="Gene3D" id="1.20.1050.20">
    <property type="entry name" value="STAT transcription factor, all-alpha domain"/>
    <property type="match status" value="2"/>
</dbReference>
<evidence type="ECO:0000313" key="15">
    <source>
        <dbReference type="EMBL" id="VDD86966.1"/>
    </source>
</evidence>
<dbReference type="Gene3D" id="3.30.505.10">
    <property type="entry name" value="SH2 domain"/>
    <property type="match status" value="1"/>
</dbReference>
<dbReference type="Pfam" id="PF02864">
    <property type="entry name" value="STAT_bind"/>
    <property type="match status" value="1"/>
</dbReference>
<evidence type="ECO:0000256" key="11">
    <source>
        <dbReference type="ARBA" id="ARBA00023242"/>
    </source>
</evidence>
<dbReference type="AlphaFoldDB" id="A0A158Q9L4"/>
<name>A0A158Q9L4_ENTVE</name>
<dbReference type="PANTHER" id="PTHR11801">
    <property type="entry name" value="SIGNAL TRANSDUCER AND ACTIVATOR OF TRANSCRIPTION"/>
    <property type="match status" value="1"/>
</dbReference>
<keyword evidence="4 13" id="KW-0963">Cytoplasm</keyword>
<dbReference type="InterPro" id="IPR012345">
    <property type="entry name" value="STAT_TF_DNA-bd_N"/>
</dbReference>
<dbReference type="Gene3D" id="2.60.40.630">
    <property type="entry name" value="STAT transcription factor, DNA-binding domain"/>
    <property type="match status" value="1"/>
</dbReference>
<dbReference type="OrthoDB" id="19300at2759"/>
<evidence type="ECO:0000256" key="5">
    <source>
        <dbReference type="ARBA" id="ARBA00022553"/>
    </source>
</evidence>
<dbReference type="InterPro" id="IPR013801">
    <property type="entry name" value="STAT_TF_DNA-bd"/>
</dbReference>
<organism evidence="17">
    <name type="scientific">Enterobius vermicularis</name>
    <name type="common">Human pinworm</name>
    <dbReference type="NCBI Taxonomy" id="51028"/>
    <lineage>
        <taxon>Eukaryota</taxon>
        <taxon>Metazoa</taxon>
        <taxon>Ecdysozoa</taxon>
        <taxon>Nematoda</taxon>
        <taxon>Chromadorea</taxon>
        <taxon>Rhabditida</taxon>
        <taxon>Spirurina</taxon>
        <taxon>Oxyuridomorpha</taxon>
        <taxon>Oxyuroidea</taxon>
        <taxon>Oxyuridae</taxon>
        <taxon>Enterobius</taxon>
    </lineage>
</organism>
<evidence type="ECO:0000256" key="13">
    <source>
        <dbReference type="RuleBase" id="RU046415"/>
    </source>
</evidence>
<dbReference type="SUPFAM" id="SSF55550">
    <property type="entry name" value="SH2 domain"/>
    <property type="match status" value="1"/>
</dbReference>
<dbReference type="PROSITE" id="PS50001">
    <property type="entry name" value="SH2"/>
    <property type="match status" value="1"/>
</dbReference>
<dbReference type="Pfam" id="PF00017">
    <property type="entry name" value="SH2"/>
    <property type="match status" value="1"/>
</dbReference>
<dbReference type="SUPFAM" id="SSF49417">
    <property type="entry name" value="p53-like transcription factors"/>
    <property type="match status" value="1"/>
</dbReference>
<gene>
    <name evidence="15" type="ORF">EVEC_LOCUS2109</name>
</gene>
<evidence type="ECO:0000259" key="14">
    <source>
        <dbReference type="PROSITE" id="PS50001"/>
    </source>
</evidence>
<evidence type="ECO:0000256" key="9">
    <source>
        <dbReference type="ARBA" id="ARBA00023159"/>
    </source>
</evidence>
<evidence type="ECO:0000313" key="17">
    <source>
        <dbReference type="WBParaSite" id="EVEC_0000240101-mRNA-1"/>
    </source>
</evidence>
<evidence type="ECO:0000256" key="12">
    <source>
        <dbReference type="PROSITE-ProRule" id="PRU00191"/>
    </source>
</evidence>
<evidence type="ECO:0000256" key="3">
    <source>
        <dbReference type="ARBA" id="ARBA00005586"/>
    </source>
</evidence>
<protein>
    <recommendedName>
        <fullName evidence="13">Signal transducer and activator of transcription</fullName>
    </recommendedName>
</protein>
<accession>A0A158Q9L4</accession>
<sequence length="656" mass="74339">MLGYADVKDALCELTKECGVLWEENKDMQGRFVNDLTELQRMQLAIHRLERDNKGDKLVQIRASMQELQSRASKLYESLTEKRYLLVQKLTEGVQNVAVLQNQLISEQFELLAEQNWQLRTFTSWQLDLLRRGPQLTDNVAQLHITRLSAVLDNMTKLLCMLVSQSFVVTLQPEPVLKTQHKFVAEVRLLIGDKLGIRQHLVNTNVTVKIIAEEEARMLSIAQISEKEIKTVGSISNDFEKLTMDDKNHMAAKFMNSKLTRIAHRKPPSKMTQVDTKGASTTSQTATDQKYALLFHISPFQLGNLGKFDVWTLSLPLMVTVHGSQDCDAQGSILWQRAFSSVNRTATSADINAVAWSELAEILRHKFALFTGARREISDADLNYMAEKLIVTWNIDNKPITFHRFAKQNLRDDVNFSFWEWLFAIMQLIKQKLLKFWDEGWLIGFISKQDASTQMISAPHPTFLLRFSDTQTGAVSIGFVCEDDGNRVPFHLSPFSIKDLDQLSLAQRIASCPQLKEIKYEEMLRHFDTEERQRSSSPTGYIQSEIVMVAKTGCDLCRKAPVSCPIGGSPSSASTQSKLDWSPGEVMHRSNSMEIFNNEELMSTLSSNGLDNSVEALLGPGFRPQLPSQPLQTYDLSFIDSSTTNQFHVSANNMEE</sequence>
<evidence type="ECO:0000256" key="10">
    <source>
        <dbReference type="ARBA" id="ARBA00023163"/>
    </source>
</evidence>
<keyword evidence="11 13" id="KW-0539">Nucleus</keyword>
<proteinExistence type="inferred from homology"/>
<reference evidence="15 16" key="2">
    <citation type="submission" date="2018-10" db="EMBL/GenBank/DDBJ databases">
        <authorList>
            <consortium name="Pathogen Informatics"/>
        </authorList>
    </citation>
    <scope>NUCLEOTIDE SEQUENCE [LARGE SCALE GENOMIC DNA]</scope>
</reference>
<keyword evidence="16" id="KW-1185">Reference proteome</keyword>
<dbReference type="CDD" id="cd14801">
    <property type="entry name" value="STAT_DBD"/>
    <property type="match status" value="1"/>
</dbReference>
<dbReference type="GO" id="GO:0003700">
    <property type="term" value="F:DNA-binding transcription factor activity"/>
    <property type="evidence" value="ECO:0007669"/>
    <property type="project" value="InterPro"/>
</dbReference>
<dbReference type="GO" id="GO:0005634">
    <property type="term" value="C:nucleus"/>
    <property type="evidence" value="ECO:0007669"/>
    <property type="project" value="UniProtKB-SubCell"/>
</dbReference>
<dbReference type="InterPro" id="IPR048988">
    <property type="entry name" value="STAT_linker"/>
</dbReference>
<dbReference type="FunFam" id="1.10.238.10:FF:000493">
    <property type="entry name" value="Signal transducer and activator of transcription"/>
    <property type="match status" value="1"/>
</dbReference>
<evidence type="ECO:0000256" key="1">
    <source>
        <dbReference type="ARBA" id="ARBA00004123"/>
    </source>
</evidence>
<dbReference type="EMBL" id="UXUI01007319">
    <property type="protein sequence ID" value="VDD86966.1"/>
    <property type="molecule type" value="Genomic_DNA"/>
</dbReference>
<evidence type="ECO:0000313" key="16">
    <source>
        <dbReference type="Proteomes" id="UP000274131"/>
    </source>
</evidence>
<dbReference type="CDD" id="cd09919">
    <property type="entry name" value="SH2_STAT_family"/>
    <property type="match status" value="1"/>
</dbReference>
<dbReference type="SUPFAM" id="SSF47655">
    <property type="entry name" value="STAT"/>
    <property type="match status" value="1"/>
</dbReference>
<keyword evidence="10 13" id="KW-0804">Transcription</keyword>
<keyword evidence="5 13" id="KW-0597">Phosphoprotein</keyword>
<dbReference type="GO" id="GO:0003677">
    <property type="term" value="F:DNA binding"/>
    <property type="evidence" value="ECO:0007669"/>
    <property type="project" value="UniProtKB-KW"/>
</dbReference>